<dbReference type="PANTHER" id="PTHR42929:SF1">
    <property type="entry name" value="INNER MEMBRANE ABC TRANSPORTER PERMEASE PROTEIN YDCU-RELATED"/>
    <property type="match status" value="1"/>
</dbReference>
<feature type="transmembrane region" description="Helical" evidence="8">
    <location>
        <begin position="191"/>
        <end position="216"/>
    </location>
</feature>
<dbReference type="CDD" id="cd06261">
    <property type="entry name" value="TM_PBP2"/>
    <property type="match status" value="1"/>
</dbReference>
<keyword evidence="4" id="KW-1003">Cell membrane</keyword>
<evidence type="ECO:0000256" key="8">
    <source>
        <dbReference type="RuleBase" id="RU363032"/>
    </source>
</evidence>
<evidence type="ECO:0000256" key="6">
    <source>
        <dbReference type="ARBA" id="ARBA00022989"/>
    </source>
</evidence>
<dbReference type="Proteomes" id="UP001221763">
    <property type="component" value="Unassembled WGS sequence"/>
</dbReference>
<comment type="caution">
    <text evidence="10">The sequence shown here is derived from an EMBL/GenBank/DDBJ whole genome shotgun (WGS) entry which is preliminary data.</text>
</comment>
<dbReference type="PANTHER" id="PTHR42929">
    <property type="entry name" value="INNER MEMBRANE ABC TRANSPORTER PERMEASE PROTEIN YDCU-RELATED-RELATED"/>
    <property type="match status" value="1"/>
</dbReference>
<feature type="transmembrane region" description="Helical" evidence="8">
    <location>
        <begin position="247"/>
        <end position="268"/>
    </location>
</feature>
<evidence type="ECO:0000256" key="3">
    <source>
        <dbReference type="ARBA" id="ARBA00022448"/>
    </source>
</evidence>
<evidence type="ECO:0000256" key="4">
    <source>
        <dbReference type="ARBA" id="ARBA00022475"/>
    </source>
</evidence>
<evidence type="ECO:0000313" key="11">
    <source>
        <dbReference type="Proteomes" id="UP001221763"/>
    </source>
</evidence>
<keyword evidence="6 8" id="KW-1133">Transmembrane helix</keyword>
<proteinExistence type="inferred from homology"/>
<dbReference type="RefSeq" id="WP_273585387.1">
    <property type="nucleotide sequence ID" value="NZ_JANHJP010000007.1"/>
</dbReference>
<reference evidence="10 11" key="1">
    <citation type="journal article" date="2023" name="Plant">
        <title>Draft Genome Sequence Resource of CBPPT1, a 'Candidatus Phytoplasma trifolii'-Related Strain Associated with Potato Purple Top Disease in the Columbia Basin, U.S.A.</title>
        <authorList>
            <person name="Wei W."/>
            <person name="Shao J."/>
            <person name="Bottner-Parker K.D."/>
            <person name="Zhao Y."/>
        </authorList>
    </citation>
    <scope>NUCLEOTIDE SEQUENCE [LARGE SCALE GENOMIC DNA]</scope>
    <source>
        <strain evidence="10 11">CBPPT1</strain>
    </source>
</reference>
<evidence type="ECO:0000313" key="10">
    <source>
        <dbReference type="EMBL" id="MDC9032184.1"/>
    </source>
</evidence>
<sequence length="284" mass="32714">MFSYNISTNKGNKFYKYLAIPYFIVLVLFVLIPIYIIFLDSIQEINSNNFFHVSFTFKHYYNFFVNTSFIYVLFRSMIITFISTFFLVLISYPLAYIVSKCKFSIQSILILLINGTMWVNIILKTHSLVNILSLIDKIFSINLLETNIAMFIGFVYLFLPYMFLSIFLSISKIDPNLIESAKDLGANDKQIFKKIIFPLSIPGLNTGIILVSLQILTNLVVPKYLGPTTITVISELIENKTFLNGDTKGACAIAINLTFLILYILIFYKKNQFNKTYKPNVQNK</sequence>
<dbReference type="Pfam" id="PF00528">
    <property type="entry name" value="BPD_transp_1"/>
    <property type="match status" value="1"/>
</dbReference>
<feature type="transmembrane region" description="Helical" evidence="8">
    <location>
        <begin position="108"/>
        <end position="128"/>
    </location>
</feature>
<evidence type="ECO:0000256" key="2">
    <source>
        <dbReference type="ARBA" id="ARBA00007069"/>
    </source>
</evidence>
<evidence type="ECO:0000259" key="9">
    <source>
        <dbReference type="PROSITE" id="PS50928"/>
    </source>
</evidence>
<feature type="domain" description="ABC transmembrane type-1" evidence="9">
    <location>
        <begin position="73"/>
        <end position="266"/>
    </location>
</feature>
<dbReference type="PROSITE" id="PS50928">
    <property type="entry name" value="ABC_TM1"/>
    <property type="match status" value="1"/>
</dbReference>
<comment type="similarity">
    <text evidence="2">Belongs to the binding-protein-dependent transport system permease family. CysTW subfamily.</text>
</comment>
<evidence type="ECO:0000256" key="1">
    <source>
        <dbReference type="ARBA" id="ARBA00004651"/>
    </source>
</evidence>
<feature type="transmembrane region" description="Helical" evidence="8">
    <location>
        <begin position="69"/>
        <end position="96"/>
    </location>
</feature>
<keyword evidence="3 8" id="KW-0813">Transport</keyword>
<dbReference type="InterPro" id="IPR000515">
    <property type="entry name" value="MetI-like"/>
</dbReference>
<dbReference type="InterPro" id="IPR035906">
    <property type="entry name" value="MetI-like_sf"/>
</dbReference>
<feature type="transmembrane region" description="Helical" evidence="8">
    <location>
        <begin position="148"/>
        <end position="170"/>
    </location>
</feature>
<keyword evidence="11" id="KW-1185">Reference proteome</keyword>
<keyword evidence="5 8" id="KW-0812">Transmembrane</keyword>
<organism evidence="10 11">
    <name type="scientific">Columbia Basin potato purple top phytoplasma</name>
    <dbReference type="NCBI Taxonomy" id="307134"/>
    <lineage>
        <taxon>Bacteria</taxon>
        <taxon>Bacillati</taxon>
        <taxon>Mycoplasmatota</taxon>
        <taxon>Mollicutes</taxon>
        <taxon>Acholeplasmatales</taxon>
        <taxon>Acholeplasmataceae</taxon>
        <taxon>Candidatus Phytoplasma</taxon>
        <taxon>16SrVI (Clover proliferation group)</taxon>
    </lineage>
</organism>
<gene>
    <name evidence="10" type="ORF">M8044_000406</name>
</gene>
<protein>
    <submittedName>
        <fullName evidence="10">ABC transporter permease</fullName>
    </submittedName>
</protein>
<dbReference type="EMBL" id="JANHJP010000007">
    <property type="protein sequence ID" value="MDC9032184.1"/>
    <property type="molecule type" value="Genomic_DNA"/>
</dbReference>
<evidence type="ECO:0000256" key="5">
    <source>
        <dbReference type="ARBA" id="ARBA00022692"/>
    </source>
</evidence>
<comment type="subcellular location">
    <subcellularLocation>
        <location evidence="1 8">Cell membrane</location>
        <topology evidence="1 8">Multi-pass membrane protein</topology>
    </subcellularLocation>
</comment>
<name>A0ABT5L9A8_9MOLU</name>
<feature type="transmembrane region" description="Helical" evidence="8">
    <location>
        <begin position="20"/>
        <end position="38"/>
    </location>
</feature>
<dbReference type="SUPFAM" id="SSF161098">
    <property type="entry name" value="MetI-like"/>
    <property type="match status" value="1"/>
</dbReference>
<accession>A0ABT5L9A8</accession>
<evidence type="ECO:0000256" key="7">
    <source>
        <dbReference type="ARBA" id="ARBA00023136"/>
    </source>
</evidence>
<keyword evidence="7 8" id="KW-0472">Membrane</keyword>
<dbReference type="Gene3D" id="1.10.3720.10">
    <property type="entry name" value="MetI-like"/>
    <property type="match status" value="1"/>
</dbReference>